<feature type="region of interest" description="Disordered" evidence="1">
    <location>
        <begin position="1"/>
        <end position="104"/>
    </location>
</feature>
<keyword evidence="4" id="KW-1185">Reference proteome</keyword>
<name>A0A1B2E6B0_9BACL</name>
<dbReference type="RefSeq" id="WP_077567100.1">
    <property type="nucleotide sequence ID" value="NZ_CP016809.1"/>
</dbReference>
<evidence type="ECO:0000313" key="4">
    <source>
        <dbReference type="Proteomes" id="UP000189059"/>
    </source>
</evidence>
<dbReference type="KEGG" id="pib:BBD41_24720"/>
<evidence type="ECO:0008006" key="5">
    <source>
        <dbReference type="Google" id="ProtNLM"/>
    </source>
</evidence>
<protein>
    <recommendedName>
        <fullName evidence="5">RNA polymerase subunit sigma</fullName>
    </recommendedName>
</protein>
<feature type="compositionally biased region" description="Basic and acidic residues" evidence="1">
    <location>
        <begin position="81"/>
        <end position="104"/>
    </location>
</feature>
<proteinExistence type="predicted"/>
<evidence type="ECO:0000313" key="2">
    <source>
        <dbReference type="EMBL" id="ANY75516.1"/>
    </source>
</evidence>
<dbReference type="EMBL" id="MRVI01000001">
    <property type="protein sequence ID" value="OOC62309.1"/>
    <property type="molecule type" value="Genomic_DNA"/>
</dbReference>
<sequence>MSLKSVEMQIAVPRTNEAGKMHNELQQRPQNDQNLLAGEQIKNSRAEAKRSAEVSESSETAVRDDGSRRSQGQQGQSLGGEESKEPAEHPAEHPYKGRNLDISL</sequence>
<dbReference type="EMBL" id="CP016809">
    <property type="protein sequence ID" value="ANY75516.1"/>
    <property type="molecule type" value="Genomic_DNA"/>
</dbReference>
<reference evidence="3 4" key="2">
    <citation type="submission" date="2016-12" db="EMBL/GenBank/DDBJ databases">
        <title>Genome sequencing and description of Paenibacillus sp. nov. from high altitude lake in the Indian Trans- Himalayas.</title>
        <authorList>
            <person name="Kiran S."/>
            <person name="Swarnkar M.K."/>
            <person name="Rana A."/>
            <person name="Tewari R."/>
            <person name="Gulati A."/>
        </authorList>
    </citation>
    <scope>NUCLEOTIDE SEQUENCE [LARGE SCALE GENOMIC DNA]</scope>
    <source>
        <strain evidence="3 4">IHBB 9951</strain>
    </source>
</reference>
<dbReference type="AlphaFoldDB" id="A0A1B2E6B0"/>
<dbReference type="OrthoDB" id="2476294at2"/>
<reference evidence="2" key="1">
    <citation type="submission" date="2016-08" db="EMBL/GenBank/DDBJ databases">
        <title>Complete Genome Seqeunce of Paenibacillus sp. nov. IHBB 9852 from high altitute lake of Indian trans-Himalayas.</title>
        <authorList>
            <person name="Kiran S."/>
            <person name="Swarnkar M.K."/>
            <person name="Rana A."/>
            <person name="Tewari R."/>
            <person name="Gulati A."/>
        </authorList>
    </citation>
    <scope>NUCLEOTIDE SEQUENCE [LARGE SCALE GENOMIC DNA]</scope>
    <source>
        <strain evidence="2">IHBB 9852</strain>
    </source>
</reference>
<organism evidence="2">
    <name type="scientific">Paenibacillus ihbetae</name>
    <dbReference type="NCBI Taxonomy" id="1870820"/>
    <lineage>
        <taxon>Bacteria</taxon>
        <taxon>Bacillati</taxon>
        <taxon>Bacillota</taxon>
        <taxon>Bacilli</taxon>
        <taxon>Bacillales</taxon>
        <taxon>Paenibacillaceae</taxon>
        <taxon>Paenibacillus</taxon>
    </lineage>
</organism>
<feature type="compositionally biased region" description="Low complexity" evidence="1">
    <location>
        <begin position="69"/>
        <end position="80"/>
    </location>
</feature>
<dbReference type="GeneID" id="48311503"/>
<evidence type="ECO:0000313" key="3">
    <source>
        <dbReference type="EMBL" id="OOC62309.1"/>
    </source>
</evidence>
<accession>A0A1B2E6B0</accession>
<gene>
    <name evidence="3" type="ORF">BBD40_10820</name>
    <name evidence="2" type="ORF">BBD41_24720</name>
</gene>
<feature type="compositionally biased region" description="Basic and acidic residues" evidence="1">
    <location>
        <begin position="42"/>
        <end position="53"/>
    </location>
</feature>
<evidence type="ECO:0000256" key="1">
    <source>
        <dbReference type="SAM" id="MobiDB-lite"/>
    </source>
</evidence>
<dbReference type="Proteomes" id="UP000189059">
    <property type="component" value="Unassembled WGS sequence"/>
</dbReference>